<feature type="region of interest" description="Disordered" evidence="1">
    <location>
        <begin position="181"/>
        <end position="202"/>
    </location>
</feature>
<accession>A0ABQ7YXU4</accession>
<feature type="region of interest" description="Disordered" evidence="1">
    <location>
        <begin position="140"/>
        <end position="164"/>
    </location>
</feature>
<proteinExistence type="predicted"/>
<evidence type="ECO:0000256" key="1">
    <source>
        <dbReference type="SAM" id="MobiDB-lite"/>
    </source>
</evidence>
<dbReference type="Proteomes" id="UP000824890">
    <property type="component" value="Unassembled WGS sequence"/>
</dbReference>
<evidence type="ECO:0000313" key="3">
    <source>
        <dbReference type="Proteomes" id="UP000824890"/>
    </source>
</evidence>
<organism evidence="2 3">
    <name type="scientific">Brassica napus</name>
    <name type="common">Rape</name>
    <dbReference type="NCBI Taxonomy" id="3708"/>
    <lineage>
        <taxon>Eukaryota</taxon>
        <taxon>Viridiplantae</taxon>
        <taxon>Streptophyta</taxon>
        <taxon>Embryophyta</taxon>
        <taxon>Tracheophyta</taxon>
        <taxon>Spermatophyta</taxon>
        <taxon>Magnoliopsida</taxon>
        <taxon>eudicotyledons</taxon>
        <taxon>Gunneridae</taxon>
        <taxon>Pentapetalae</taxon>
        <taxon>rosids</taxon>
        <taxon>malvids</taxon>
        <taxon>Brassicales</taxon>
        <taxon>Brassicaceae</taxon>
        <taxon>Brassiceae</taxon>
        <taxon>Brassica</taxon>
    </lineage>
</organism>
<feature type="region of interest" description="Disordered" evidence="1">
    <location>
        <begin position="65"/>
        <end position="94"/>
    </location>
</feature>
<protein>
    <submittedName>
        <fullName evidence="2">Uncharacterized protein</fullName>
    </submittedName>
</protein>
<dbReference type="EMBL" id="JAGKQM010000016">
    <property type="protein sequence ID" value="KAH0872759.1"/>
    <property type="molecule type" value="Genomic_DNA"/>
</dbReference>
<reference evidence="2 3" key="1">
    <citation type="submission" date="2021-05" db="EMBL/GenBank/DDBJ databases">
        <title>Genome Assembly of Synthetic Allotetraploid Brassica napus Reveals Homoeologous Exchanges between Subgenomes.</title>
        <authorList>
            <person name="Davis J.T."/>
        </authorList>
    </citation>
    <scope>NUCLEOTIDE SEQUENCE [LARGE SCALE GENOMIC DNA]</scope>
    <source>
        <strain evidence="3">cv. Da-Ae</strain>
        <tissue evidence="2">Seedling</tissue>
    </source>
</reference>
<name>A0ABQ7YXU4_BRANA</name>
<evidence type="ECO:0000313" key="2">
    <source>
        <dbReference type="EMBL" id="KAH0872759.1"/>
    </source>
</evidence>
<keyword evidence="3" id="KW-1185">Reference proteome</keyword>
<gene>
    <name evidence="2" type="ORF">HID58_070121</name>
</gene>
<comment type="caution">
    <text evidence="2">The sequence shown here is derived from an EMBL/GenBank/DDBJ whole genome shotgun (WGS) entry which is preliminary data.</text>
</comment>
<sequence length="294" mass="31066">MVYRYSGLMLRQLLRVVASLKIQGCGDGRASGKIVVGEAKDGANVSQDGDEAEFKESDGVIAKEHVGSSGDEGIGDCTTKVSQGKDDNPSTGAEDVGVAELEERTEVLSGLDKLVGAIVMGASGELGVGLLANAVMKEKDESSEERGIPAVGGGEKGDETEGFGKVDGVVDVADAGAVKPRDGGEMITCSSDSSPCPRSEKHEPAEAEANLASLLLAKEPFSIEQIVPAMEDIDFGYFEKVLLGNPEVLHLGAGKYDLDNQFFLDLATPCKWVSTKVRNSKPLVSEAYICRMYW</sequence>
<feature type="compositionally biased region" description="Basic and acidic residues" evidence="1">
    <location>
        <begin position="155"/>
        <end position="164"/>
    </location>
</feature>